<dbReference type="STRING" id="456442.Mboo_0560"/>
<organism evidence="2 3">
    <name type="scientific">Methanoregula boonei (strain DSM 21154 / JCM 14090 / 6A8)</name>
    <dbReference type="NCBI Taxonomy" id="456442"/>
    <lineage>
        <taxon>Archaea</taxon>
        <taxon>Methanobacteriati</taxon>
        <taxon>Methanobacteriota</taxon>
        <taxon>Stenosarchaea group</taxon>
        <taxon>Methanomicrobia</taxon>
        <taxon>Methanomicrobiales</taxon>
        <taxon>Methanoregulaceae</taxon>
        <taxon>Methanoregula</taxon>
    </lineage>
</organism>
<dbReference type="eggNOG" id="arCOG05191">
    <property type="taxonomic scope" value="Archaea"/>
</dbReference>
<evidence type="ECO:0000313" key="2">
    <source>
        <dbReference type="EMBL" id="ABS55078.1"/>
    </source>
</evidence>
<dbReference type="InterPro" id="IPR016181">
    <property type="entry name" value="Acyl_CoA_acyltransferase"/>
</dbReference>
<feature type="domain" description="Phosphatidylglycerol lysyltransferase C-terminal" evidence="1">
    <location>
        <begin position="23"/>
        <end position="291"/>
    </location>
</feature>
<dbReference type="SUPFAM" id="SSF55729">
    <property type="entry name" value="Acyl-CoA N-acyltransferases (Nat)"/>
    <property type="match status" value="2"/>
</dbReference>
<dbReference type="Gene3D" id="3.40.630.30">
    <property type="match status" value="1"/>
</dbReference>
<dbReference type="Proteomes" id="UP000002408">
    <property type="component" value="Chromosome"/>
</dbReference>
<dbReference type="HOGENOM" id="CLU_058411_1_0_2"/>
<dbReference type="InterPro" id="IPR016732">
    <property type="entry name" value="UCP018688"/>
</dbReference>
<proteinExistence type="predicted"/>
<dbReference type="GeneID" id="5411182"/>
<reference evidence="3" key="1">
    <citation type="journal article" date="2015" name="Microbiology">
        <title>Genome of Methanoregula boonei 6A8 reveals adaptations to oligotrophic peatland environments.</title>
        <authorList>
            <person name="Braeuer S."/>
            <person name="Cadillo-Quiroz H."/>
            <person name="Kyrpides N."/>
            <person name="Woyke T."/>
            <person name="Goodwin L."/>
            <person name="Detter C."/>
            <person name="Podell S."/>
            <person name="Yavitt J.B."/>
            <person name="Zinder S.H."/>
        </authorList>
    </citation>
    <scope>NUCLEOTIDE SEQUENCE [LARGE SCALE GENOMIC DNA]</scope>
    <source>
        <strain evidence="3">DSM 21154 / JCM 14090 / 6A8</strain>
    </source>
</reference>
<dbReference type="InterPro" id="IPR024320">
    <property type="entry name" value="LPG_synthase_C"/>
</dbReference>
<gene>
    <name evidence="2" type="ordered locus">Mboo_0560</name>
</gene>
<dbReference type="AlphaFoldDB" id="A7I5R7"/>
<keyword evidence="3" id="KW-1185">Reference proteome</keyword>
<dbReference type="PIRSF" id="PIRSF018688">
    <property type="entry name" value="UCP018688"/>
    <property type="match status" value="1"/>
</dbReference>
<sequence length="312" mass="36032">MLSQEDFRPVTLADRAFFERHYARYPQSHSDNTFTNMVCWNHIAQYRYAYVNGSVILASTLFGVTRFRPPIGPRDPDLMRDVIRFAMEFADDTPMVLIDPETARWMKELDPSLTLVPDRNHSEYVYLASDLAELPGKHYLKIRNQINKFRKNCSHTIEPVTGENREEVMQFLVKWCEWKGCENDLVLAHEKDAVFYAIEHFTELPLRGLMIRVDSQVAAISLFERLNEDTALVHFEKGLPDCEGIYKAVNQATAALLVHEVKYINRESDLGVAGLREAKLRYHPHHMVDVWSLKSKEDASASNRTSLQVSEL</sequence>
<dbReference type="PANTHER" id="PTHR41373">
    <property type="entry name" value="DUF2156 DOMAIN-CONTAINING PROTEIN"/>
    <property type="match status" value="1"/>
</dbReference>
<dbReference type="Pfam" id="PF09924">
    <property type="entry name" value="LPG_synthase_C"/>
    <property type="match status" value="1"/>
</dbReference>
<evidence type="ECO:0000313" key="3">
    <source>
        <dbReference type="Proteomes" id="UP000002408"/>
    </source>
</evidence>
<dbReference type="EMBL" id="CP000780">
    <property type="protein sequence ID" value="ABS55078.1"/>
    <property type="molecule type" value="Genomic_DNA"/>
</dbReference>
<evidence type="ECO:0000259" key="1">
    <source>
        <dbReference type="Pfam" id="PF09924"/>
    </source>
</evidence>
<dbReference type="OrthoDB" id="130671at2157"/>
<dbReference type="RefSeq" id="WP_012106099.1">
    <property type="nucleotide sequence ID" value="NC_009712.1"/>
</dbReference>
<dbReference type="PANTHER" id="PTHR41373:SF1">
    <property type="entry name" value="PHOSPHATIDYLGLYCEROL LYSYLTRANSFERASE C-TERMINAL DOMAIN-CONTAINING PROTEIN"/>
    <property type="match status" value="1"/>
</dbReference>
<dbReference type="KEGG" id="mbn:Mboo_0560"/>
<name>A7I5R7_METB6</name>
<accession>A7I5R7</accession>
<protein>
    <recommendedName>
        <fullName evidence="1">Phosphatidylglycerol lysyltransferase C-terminal domain-containing protein</fullName>
    </recommendedName>
</protein>